<evidence type="ECO:0000256" key="5">
    <source>
        <dbReference type="ARBA" id="ARBA00022692"/>
    </source>
</evidence>
<comment type="subcellular location">
    <subcellularLocation>
        <location evidence="2">Membrane</location>
        <topology evidence="2">Multi-pass membrane protein</topology>
    </subcellularLocation>
</comment>
<evidence type="ECO:0000256" key="10">
    <source>
        <dbReference type="ARBA" id="ARBA00023136"/>
    </source>
</evidence>
<dbReference type="Pfam" id="PF02163">
    <property type="entry name" value="Peptidase_M50"/>
    <property type="match status" value="1"/>
</dbReference>
<evidence type="ECO:0000256" key="7">
    <source>
        <dbReference type="ARBA" id="ARBA00022833"/>
    </source>
</evidence>
<dbReference type="EMBL" id="MFJA01000042">
    <property type="protein sequence ID" value="OGG03035.1"/>
    <property type="molecule type" value="Genomic_DNA"/>
</dbReference>
<dbReference type="CDD" id="cd06163">
    <property type="entry name" value="S2P-M50_PDZ_RseP-like"/>
    <property type="match status" value="1"/>
</dbReference>
<feature type="domain" description="PDZ" evidence="12">
    <location>
        <begin position="121"/>
        <end position="186"/>
    </location>
</feature>
<dbReference type="AlphaFoldDB" id="A0A1F5YSF5"/>
<keyword evidence="8 11" id="KW-1133">Transmembrane helix</keyword>
<evidence type="ECO:0000256" key="9">
    <source>
        <dbReference type="ARBA" id="ARBA00023049"/>
    </source>
</evidence>
<evidence type="ECO:0000256" key="8">
    <source>
        <dbReference type="ARBA" id="ARBA00022989"/>
    </source>
</evidence>
<evidence type="ECO:0000256" key="11">
    <source>
        <dbReference type="SAM" id="Phobius"/>
    </source>
</evidence>
<dbReference type="Gene3D" id="2.30.42.10">
    <property type="match status" value="1"/>
</dbReference>
<keyword evidence="4" id="KW-0645">Protease</keyword>
<dbReference type="InterPro" id="IPR041489">
    <property type="entry name" value="PDZ_6"/>
</dbReference>
<dbReference type="Pfam" id="PF17820">
    <property type="entry name" value="PDZ_6"/>
    <property type="match status" value="1"/>
</dbReference>
<comment type="similarity">
    <text evidence="3">Belongs to the peptidase M50B family.</text>
</comment>
<gene>
    <name evidence="13" type="ORF">A2W14_02200</name>
</gene>
<dbReference type="Proteomes" id="UP000176665">
    <property type="component" value="Unassembled WGS sequence"/>
</dbReference>
<feature type="transmembrane region" description="Helical" evidence="11">
    <location>
        <begin position="379"/>
        <end position="401"/>
    </location>
</feature>
<evidence type="ECO:0000259" key="12">
    <source>
        <dbReference type="SMART" id="SM00228"/>
    </source>
</evidence>
<keyword evidence="6" id="KW-0378">Hydrolase</keyword>
<dbReference type="PANTHER" id="PTHR42837">
    <property type="entry name" value="REGULATOR OF SIGMA-E PROTEASE RSEP"/>
    <property type="match status" value="1"/>
</dbReference>
<feature type="transmembrane region" description="Helical" evidence="11">
    <location>
        <begin position="332"/>
        <end position="351"/>
    </location>
</feature>
<evidence type="ECO:0000313" key="13">
    <source>
        <dbReference type="EMBL" id="OGG03035.1"/>
    </source>
</evidence>
<dbReference type="SUPFAM" id="SSF50156">
    <property type="entry name" value="PDZ domain-like"/>
    <property type="match status" value="1"/>
</dbReference>
<evidence type="ECO:0000313" key="14">
    <source>
        <dbReference type="Proteomes" id="UP000176665"/>
    </source>
</evidence>
<keyword evidence="5 11" id="KW-0812">Transmembrane</keyword>
<keyword evidence="10 11" id="KW-0472">Membrane</keyword>
<dbReference type="STRING" id="1798371.A2W14_02200"/>
<proteinExistence type="inferred from homology"/>
<dbReference type="GO" id="GO:0006508">
    <property type="term" value="P:proteolysis"/>
    <property type="evidence" value="ECO:0007669"/>
    <property type="project" value="UniProtKB-KW"/>
</dbReference>
<feature type="transmembrane region" description="Helical" evidence="11">
    <location>
        <begin position="98"/>
        <end position="119"/>
    </location>
</feature>
<name>A0A1F5YSF5_9BACT</name>
<dbReference type="GO" id="GO:0004222">
    <property type="term" value="F:metalloendopeptidase activity"/>
    <property type="evidence" value="ECO:0007669"/>
    <property type="project" value="InterPro"/>
</dbReference>
<dbReference type="InterPro" id="IPR036034">
    <property type="entry name" value="PDZ_sf"/>
</dbReference>
<keyword evidence="9" id="KW-0482">Metalloprotease</keyword>
<sequence>MLITLIVFLLILSVLVLVHELGHFIMAKKFNILVEEFGFGLPPRFIGKKIGETIYSINYLPIGGFVKLYGEDREEKEKKGKIPNDRAFYARPPWQRTVVIIAGVVMNFLLALIIISFMFTQGVLIPVKRVHIVNVDKESPAEIAGIKTNDIVHEVNGEKIQSTTSFIELTKNNLGKEITLTIMRGDSLKHYKNINLDCNKCQYLQVRVIPRKDPPYNELPDKDIPEEMNFLTQFKSSLRKILHIPEPEKIISREGPIGVAISDLETIVYTWYQAPIYGPIESLNLSWQLIKGIGITLWKLISFQSVAKDVAGPFGIAQITAEAVRYGGVRDVLMLLGLLSLNLAIINILPIPALDGGRLLFVVIEGITKKKIKTDWERYVHQIGMIILLLLLFLVTINDLIRFISS</sequence>
<dbReference type="SMART" id="SM00228">
    <property type="entry name" value="PDZ"/>
    <property type="match status" value="1"/>
</dbReference>
<comment type="cofactor">
    <cofactor evidence="1">
        <name>Zn(2+)</name>
        <dbReference type="ChEBI" id="CHEBI:29105"/>
    </cofactor>
</comment>
<dbReference type="InterPro" id="IPR008915">
    <property type="entry name" value="Peptidase_M50"/>
</dbReference>
<dbReference type="PANTHER" id="PTHR42837:SF2">
    <property type="entry name" value="MEMBRANE METALLOPROTEASE ARASP2, CHLOROPLASTIC-RELATED"/>
    <property type="match status" value="1"/>
</dbReference>
<evidence type="ECO:0000256" key="6">
    <source>
        <dbReference type="ARBA" id="ARBA00022801"/>
    </source>
</evidence>
<dbReference type="InterPro" id="IPR004387">
    <property type="entry name" value="Pept_M50_Zn"/>
</dbReference>
<dbReference type="InterPro" id="IPR001478">
    <property type="entry name" value="PDZ"/>
</dbReference>
<evidence type="ECO:0000256" key="4">
    <source>
        <dbReference type="ARBA" id="ARBA00022670"/>
    </source>
</evidence>
<evidence type="ECO:0000256" key="3">
    <source>
        <dbReference type="ARBA" id="ARBA00007931"/>
    </source>
</evidence>
<accession>A0A1F5YSF5</accession>
<protein>
    <recommendedName>
        <fullName evidence="12">PDZ domain-containing protein</fullName>
    </recommendedName>
</protein>
<keyword evidence="7" id="KW-0862">Zinc</keyword>
<comment type="caution">
    <text evidence="13">The sequence shown here is derived from an EMBL/GenBank/DDBJ whole genome shotgun (WGS) entry which is preliminary data.</text>
</comment>
<organism evidence="13 14">
    <name type="scientific">Candidatus Gottesmanbacteria bacterium RBG_16_37_8</name>
    <dbReference type="NCBI Taxonomy" id="1798371"/>
    <lineage>
        <taxon>Bacteria</taxon>
        <taxon>Candidatus Gottesmaniibacteriota</taxon>
    </lineage>
</organism>
<reference evidence="13 14" key="1">
    <citation type="journal article" date="2016" name="Nat. Commun.">
        <title>Thousands of microbial genomes shed light on interconnected biogeochemical processes in an aquifer system.</title>
        <authorList>
            <person name="Anantharaman K."/>
            <person name="Brown C.T."/>
            <person name="Hug L.A."/>
            <person name="Sharon I."/>
            <person name="Castelle C.J."/>
            <person name="Probst A.J."/>
            <person name="Thomas B.C."/>
            <person name="Singh A."/>
            <person name="Wilkins M.J."/>
            <person name="Karaoz U."/>
            <person name="Brodie E.L."/>
            <person name="Williams K.H."/>
            <person name="Hubbard S.S."/>
            <person name="Banfield J.F."/>
        </authorList>
    </citation>
    <scope>NUCLEOTIDE SEQUENCE [LARGE SCALE GENOMIC DNA]</scope>
</reference>
<evidence type="ECO:0000256" key="2">
    <source>
        <dbReference type="ARBA" id="ARBA00004141"/>
    </source>
</evidence>
<evidence type="ECO:0000256" key="1">
    <source>
        <dbReference type="ARBA" id="ARBA00001947"/>
    </source>
</evidence>
<dbReference type="GO" id="GO:0016020">
    <property type="term" value="C:membrane"/>
    <property type="evidence" value="ECO:0007669"/>
    <property type="project" value="UniProtKB-SubCell"/>
</dbReference>